<accession>L0NMH3</accession>
<sequence>MNTKPRLTGEPIMRILCKTSENLVGYLYQWNNGDVQPAWFDGAFADVRYEPFAQAPKENSANPEIPRPRQQDLTHLERA</sequence>
<organism evidence="2 3">
    <name type="scientific">Pseudorhizobium banfieldiae</name>
    <dbReference type="NCBI Taxonomy" id="1125847"/>
    <lineage>
        <taxon>Bacteria</taxon>
        <taxon>Pseudomonadati</taxon>
        <taxon>Pseudomonadota</taxon>
        <taxon>Alphaproteobacteria</taxon>
        <taxon>Hyphomicrobiales</taxon>
        <taxon>Rhizobiaceae</taxon>
        <taxon>Rhizobium/Agrobacterium group</taxon>
        <taxon>Pseudorhizobium</taxon>
    </lineage>
</organism>
<evidence type="ECO:0000313" key="3">
    <source>
        <dbReference type="Proteomes" id="UP000010792"/>
    </source>
</evidence>
<dbReference type="OrthoDB" id="7864649at2"/>
<feature type="compositionally biased region" description="Basic and acidic residues" evidence="1">
    <location>
        <begin position="66"/>
        <end position="79"/>
    </location>
</feature>
<keyword evidence="2" id="KW-0614">Plasmid</keyword>
<protein>
    <submittedName>
        <fullName evidence="2">Uncharacterized protein</fullName>
    </submittedName>
</protein>
<dbReference type="Proteomes" id="UP000010792">
    <property type="component" value="Plasmid NT26_p1"/>
</dbReference>
<dbReference type="RefSeq" id="WP_052642812.1">
    <property type="nucleotide sequence ID" value="NZ_FO082821.1"/>
</dbReference>
<gene>
    <name evidence="2" type="ORF">NT26_p10271</name>
</gene>
<reference evidence="2 3" key="1">
    <citation type="journal article" date="2013" name="Genome Biol. Evol.">
        <title>Life in an arsenic-containing gold mine: genome and physiology of the autotrophic arsenite-oxidizing bacterium rhizobium sp. NT-26.</title>
        <authorList>
            <person name="Andres J."/>
            <person name="Arsene-Ploetze F."/>
            <person name="Barbe V."/>
            <person name="Brochier-Armanet C."/>
            <person name="Cleiss-Arnold J."/>
            <person name="Coppee J.Y."/>
            <person name="Dillies M.A."/>
            <person name="Geist"/>
            <person name="L"/>
            <person name="Joublin A."/>
            <person name="Koechler S."/>
            <person name="Lassalle F."/>
            <person name="Marchal M."/>
            <person name="Medigue C."/>
            <person name="Muller D."/>
            <person name="Nesme X."/>
            <person name="Plewniak F."/>
            <person name="Proux C."/>
            <person name="Ramirez-Bahena M.H."/>
            <person name="Schenowitz C."/>
            <person name="Sismeiro O."/>
            <person name="Vallenet D."/>
            <person name="Santini J.M."/>
            <person name="Bertin P.N."/>
        </authorList>
    </citation>
    <scope>NUCLEOTIDE SEQUENCE [LARGE SCALE GENOMIC DNA]</scope>
    <source>
        <strain evidence="2 3">NT-26</strain>
        <plasmid evidence="2 3">NT26_p1</plasmid>
    </source>
</reference>
<geneLocation type="plasmid" evidence="2 3">
    <name>NT26_p1</name>
</geneLocation>
<keyword evidence="3" id="KW-1185">Reference proteome</keyword>
<dbReference type="KEGG" id="rht:NT26_p10271"/>
<evidence type="ECO:0000313" key="2">
    <source>
        <dbReference type="EMBL" id="CCF22293.1"/>
    </source>
</evidence>
<dbReference type="EMBL" id="FO082821">
    <property type="protein sequence ID" value="CCF22293.1"/>
    <property type="molecule type" value="Genomic_DNA"/>
</dbReference>
<proteinExistence type="predicted"/>
<dbReference type="AlphaFoldDB" id="L0NMH3"/>
<name>L0NMH3_9HYPH</name>
<evidence type="ECO:0000256" key="1">
    <source>
        <dbReference type="SAM" id="MobiDB-lite"/>
    </source>
</evidence>
<feature type="region of interest" description="Disordered" evidence="1">
    <location>
        <begin position="54"/>
        <end position="79"/>
    </location>
</feature>